<organism evidence="1 2">
    <name type="scientific">Capnocytophaga cynodegmi</name>
    <dbReference type="NCBI Taxonomy" id="28189"/>
    <lineage>
        <taxon>Bacteria</taxon>
        <taxon>Pseudomonadati</taxon>
        <taxon>Bacteroidota</taxon>
        <taxon>Flavobacteriia</taxon>
        <taxon>Flavobacteriales</taxon>
        <taxon>Flavobacteriaceae</taxon>
        <taxon>Capnocytophaga</taxon>
    </lineage>
</organism>
<dbReference type="EMBL" id="CDOG01000002">
    <property type="protein sequence ID" value="CEN34166.1"/>
    <property type="molecule type" value="Genomic_DNA"/>
</dbReference>
<protein>
    <submittedName>
        <fullName evidence="1">Uncharacterized protein</fullName>
    </submittedName>
</protein>
<name>A0A0B7H3J9_9FLAO</name>
<dbReference type="RefSeq" id="WP_018279677.1">
    <property type="nucleotide sequence ID" value="NZ_BQMH01000006.1"/>
</dbReference>
<reference evidence="1 2" key="1">
    <citation type="submission" date="2015-01" db="EMBL/GenBank/DDBJ databases">
        <authorList>
            <person name="MANFREDI Pablo"/>
        </authorList>
    </citation>
    <scope>NUCLEOTIDE SEQUENCE [LARGE SCALE GENOMIC DNA]</scope>
    <source>
        <strain evidence="1 2">Ccy74</strain>
    </source>
</reference>
<dbReference type="OrthoDB" id="1347945at2"/>
<dbReference type="AlphaFoldDB" id="A0A0B7H3J9"/>
<accession>A0A0B7H3J9</accession>
<evidence type="ECO:0000313" key="2">
    <source>
        <dbReference type="Proteomes" id="UP000038083"/>
    </source>
</evidence>
<dbReference type="Proteomes" id="UP000038083">
    <property type="component" value="Unassembled WGS sequence"/>
</dbReference>
<gene>
    <name evidence="1" type="ORF">CCYN74_100072</name>
</gene>
<proteinExistence type="predicted"/>
<evidence type="ECO:0000313" key="1">
    <source>
        <dbReference type="EMBL" id="CEN34166.1"/>
    </source>
</evidence>
<sequence length="168" mass="19941">MSYCEKVKSLDFESECEEKDLHLIDNYSIREGSVDILIYKCTKCKRLWKCVSFKGEKRFLKMGEMSIKKEEYVRFATKFPIIYFENEEAYHYDNSLFCGNPTETKKYKNLTCSPKTLNLVKRICFEDVGATYFKEEIYRCGKCGTLWKLKEIYDSHHGFSFSAEIYSE</sequence>